<evidence type="ECO:0000256" key="4">
    <source>
        <dbReference type="SAM" id="MobiDB-lite"/>
    </source>
</evidence>
<dbReference type="Proteomes" id="UP000193218">
    <property type="component" value="Unassembled WGS sequence"/>
</dbReference>
<dbReference type="SMART" id="SM00256">
    <property type="entry name" value="FBOX"/>
    <property type="match status" value="1"/>
</dbReference>
<dbReference type="PROSITE" id="PS50082">
    <property type="entry name" value="WD_REPEATS_2"/>
    <property type="match status" value="4"/>
</dbReference>
<evidence type="ECO:0000256" key="2">
    <source>
        <dbReference type="ARBA" id="ARBA00022737"/>
    </source>
</evidence>
<dbReference type="Pfam" id="PF12937">
    <property type="entry name" value="F-box-like"/>
    <property type="match status" value="1"/>
</dbReference>
<dbReference type="PRINTS" id="PR00320">
    <property type="entry name" value="GPROTEINBRPT"/>
</dbReference>
<evidence type="ECO:0000313" key="7">
    <source>
        <dbReference type="Proteomes" id="UP000193218"/>
    </source>
</evidence>
<dbReference type="InParanoid" id="A0A1Y1USL5"/>
<accession>A0A1Y1USL5</accession>
<keyword evidence="2" id="KW-0677">Repeat</keyword>
<dbReference type="InterPro" id="IPR020472">
    <property type="entry name" value="WD40_PAC1"/>
</dbReference>
<dbReference type="GO" id="GO:0043161">
    <property type="term" value="P:proteasome-mediated ubiquitin-dependent protein catabolic process"/>
    <property type="evidence" value="ECO:0007669"/>
    <property type="project" value="TreeGrafter"/>
</dbReference>
<name>A0A1Y1USL5_9TREE</name>
<feature type="repeat" description="WD" evidence="3">
    <location>
        <begin position="594"/>
        <end position="635"/>
    </location>
</feature>
<dbReference type="Gene3D" id="1.20.1280.50">
    <property type="match status" value="1"/>
</dbReference>
<dbReference type="PANTHER" id="PTHR19849:SF1">
    <property type="entry name" value="F-BOX_WD REPEAT-CONTAINING PROTEIN 7"/>
    <property type="match status" value="1"/>
</dbReference>
<evidence type="ECO:0000256" key="3">
    <source>
        <dbReference type="PROSITE-ProRule" id="PRU00221"/>
    </source>
</evidence>
<comment type="caution">
    <text evidence="6">The sequence shown here is derived from an EMBL/GenBank/DDBJ whole genome shotgun (WGS) entry which is preliminary data.</text>
</comment>
<dbReference type="GO" id="GO:0005737">
    <property type="term" value="C:cytoplasm"/>
    <property type="evidence" value="ECO:0007669"/>
    <property type="project" value="TreeGrafter"/>
</dbReference>
<reference evidence="6 7" key="1">
    <citation type="submission" date="2017-03" db="EMBL/GenBank/DDBJ databases">
        <title>Widespread Adenine N6-methylation of Active Genes in Fungi.</title>
        <authorList>
            <consortium name="DOE Joint Genome Institute"/>
            <person name="Mondo S.J."/>
            <person name="Dannebaum R.O."/>
            <person name="Kuo R.C."/>
            <person name="Louie K.B."/>
            <person name="Bewick A.J."/>
            <person name="Labutti K."/>
            <person name="Haridas S."/>
            <person name="Kuo A."/>
            <person name="Salamov A."/>
            <person name="Ahrendt S.R."/>
            <person name="Lau R."/>
            <person name="Bowen B.P."/>
            <person name="Lipzen A."/>
            <person name="Sullivan W."/>
            <person name="Andreopoulos W.B."/>
            <person name="Clum A."/>
            <person name="Lindquist E."/>
            <person name="Daum C."/>
            <person name="Northen T.R."/>
            <person name="Ramamoorthy G."/>
            <person name="Schmitz R.J."/>
            <person name="Gryganskyi A."/>
            <person name="Culley D."/>
            <person name="Magnuson J."/>
            <person name="James T.Y."/>
            <person name="O'Malley M.A."/>
            <person name="Stajich J.E."/>
            <person name="Spatafora J.W."/>
            <person name="Visel A."/>
            <person name="Grigoriev I.V."/>
        </authorList>
    </citation>
    <scope>NUCLEOTIDE SEQUENCE [LARGE SCALE GENOMIC DNA]</scope>
    <source>
        <strain evidence="6 7">NRRL Y-17943</strain>
    </source>
</reference>
<dbReference type="InterPro" id="IPR019775">
    <property type="entry name" value="WD40_repeat_CS"/>
</dbReference>
<evidence type="ECO:0000259" key="5">
    <source>
        <dbReference type="PROSITE" id="PS50181"/>
    </source>
</evidence>
<keyword evidence="7" id="KW-1185">Reference proteome</keyword>
<dbReference type="PROSITE" id="PS00678">
    <property type="entry name" value="WD_REPEATS_1"/>
    <property type="match status" value="2"/>
</dbReference>
<feature type="domain" description="F-box" evidence="5">
    <location>
        <begin position="323"/>
        <end position="370"/>
    </location>
</feature>
<feature type="repeat" description="WD" evidence="3">
    <location>
        <begin position="676"/>
        <end position="714"/>
    </location>
</feature>
<dbReference type="GO" id="GO:0010992">
    <property type="term" value="P:ubiquitin recycling"/>
    <property type="evidence" value="ECO:0007669"/>
    <property type="project" value="TreeGrafter"/>
</dbReference>
<dbReference type="Pfam" id="PF00400">
    <property type="entry name" value="WD40"/>
    <property type="match status" value="4"/>
</dbReference>
<dbReference type="GO" id="GO:0005634">
    <property type="term" value="C:nucleus"/>
    <property type="evidence" value="ECO:0007669"/>
    <property type="project" value="TreeGrafter"/>
</dbReference>
<dbReference type="OrthoDB" id="190105at2759"/>
<dbReference type="STRING" id="4999.A0A1Y1USL5"/>
<feature type="repeat" description="WD" evidence="3">
    <location>
        <begin position="554"/>
        <end position="593"/>
    </location>
</feature>
<organism evidence="6 7">
    <name type="scientific">Kockovaella imperatae</name>
    <dbReference type="NCBI Taxonomy" id="4999"/>
    <lineage>
        <taxon>Eukaryota</taxon>
        <taxon>Fungi</taxon>
        <taxon>Dikarya</taxon>
        <taxon>Basidiomycota</taxon>
        <taxon>Agaricomycotina</taxon>
        <taxon>Tremellomycetes</taxon>
        <taxon>Tremellales</taxon>
        <taxon>Cuniculitremaceae</taxon>
        <taxon>Kockovaella</taxon>
    </lineage>
</organism>
<dbReference type="PANTHER" id="PTHR19849">
    <property type="entry name" value="PHOSPHOLIPASE A-2-ACTIVATING PROTEIN"/>
    <property type="match status" value="1"/>
</dbReference>
<dbReference type="Gene3D" id="2.130.10.10">
    <property type="entry name" value="YVTN repeat-like/Quinoprotein amine dehydrogenase"/>
    <property type="match status" value="1"/>
</dbReference>
<dbReference type="RefSeq" id="XP_021874689.1">
    <property type="nucleotide sequence ID" value="XM_022017365.1"/>
</dbReference>
<keyword evidence="1 3" id="KW-0853">WD repeat</keyword>
<evidence type="ECO:0000256" key="1">
    <source>
        <dbReference type="ARBA" id="ARBA00022574"/>
    </source>
</evidence>
<dbReference type="CDD" id="cd00200">
    <property type="entry name" value="WD40"/>
    <property type="match status" value="1"/>
</dbReference>
<dbReference type="InterPro" id="IPR001680">
    <property type="entry name" value="WD40_rpt"/>
</dbReference>
<dbReference type="FunCoup" id="A0A1Y1USL5">
    <property type="interactions" value="101"/>
</dbReference>
<proteinExistence type="predicted"/>
<dbReference type="SUPFAM" id="SSF50978">
    <property type="entry name" value="WD40 repeat-like"/>
    <property type="match status" value="2"/>
</dbReference>
<dbReference type="EMBL" id="NBSH01000001">
    <property type="protein sequence ID" value="ORX41010.1"/>
    <property type="molecule type" value="Genomic_DNA"/>
</dbReference>
<dbReference type="PROSITE" id="PS50181">
    <property type="entry name" value="FBOX"/>
    <property type="match status" value="1"/>
</dbReference>
<sequence length="919" mass="101099">MSTYSPLDRSDAVNTATYDYHGMPSAVSGHMNDPRSAGPSTGGAAGLFWQNGAPILRFEDAVVETVVTHTTRTTTSFAPVPLPRIPHTQKISLPKHLPAEEYPLANEPAPIDMRAFAINLGDSRVMVQEDGSFSPESEADNVMQGPGWKRTIFSGAEPVGGAERLNMAQAVARVSSKDPRKRSHHSHIMAATPNPIRPSENPSPPSTTEGVHTVSHRSSPPRKKIRGLPELHIANDNRGALLSPLPSPDRDDASPSSAPTTQPTPQIGSGMELAALFSLPSLVGHFENLPDKLQQQVLMHLLRRSRMPTIQRLYNFAGTALKRDFISFLPHEVAVQILKKVDTTTLAAATRVSKKWKHLIDSERCIWQQRLIDDDLYYGLGVEEEEEDLIRRRYEVLDWKAAVPARRSSTPADDDPTLERPLALKHVHRRRFTSNRSWLNDQPEHTAFPGHGTNVITSSDDHSINVYSTVTGQLRRSLSGHTGGVWALHGSTDRTRLEAAHVFDGHTSTPVLDPATGEYQPPYPTLTLRPPVYNDEDDNEAVRPENNPFHIHCLHGHTGAVRALAAYGRTCVTGSYDMTVRVWDIVTGQCKHVLTGHEQKVYSIVYDRYRNRCASGSMDNTVKVWDVVTGECLQTLSGHTSLVGLLGASPNYLVSAAADGCLRVWDQNNGDLKHILASHTGAITCFQHDETKVISGSDGALKLWDIRTGAYIRDLVVGITSVWQVSYHDNILVAASNRGGSTVFDIFDFGSECHTHPVDDDRLDSLRRPPWEPANPMEPRAYQIDDIDGVELTSPRDLGGVNPITSPRGINALMAYARTVSKGRMNRLAQRQISRCFPLPLGGPGDLHVSPIDLRGTSARHELHRTVSPSPAGPSNYHMLASGSGSRSATMMTRESFAPIFDDDRGDEVMEEDVKDEPM</sequence>
<dbReference type="InterPro" id="IPR001810">
    <property type="entry name" value="F-box_dom"/>
</dbReference>
<dbReference type="GO" id="GO:0043130">
    <property type="term" value="F:ubiquitin binding"/>
    <property type="evidence" value="ECO:0007669"/>
    <property type="project" value="TreeGrafter"/>
</dbReference>
<evidence type="ECO:0000313" key="6">
    <source>
        <dbReference type="EMBL" id="ORX41010.1"/>
    </source>
</evidence>
<dbReference type="SUPFAM" id="SSF81383">
    <property type="entry name" value="F-box domain"/>
    <property type="match status" value="1"/>
</dbReference>
<dbReference type="PROSITE" id="PS50294">
    <property type="entry name" value="WD_REPEATS_REGION"/>
    <property type="match status" value="3"/>
</dbReference>
<dbReference type="InterPro" id="IPR015943">
    <property type="entry name" value="WD40/YVTN_repeat-like_dom_sf"/>
</dbReference>
<dbReference type="GeneID" id="33559174"/>
<feature type="repeat" description="WD" evidence="3">
    <location>
        <begin position="636"/>
        <end position="675"/>
    </location>
</feature>
<feature type="region of interest" description="Disordered" evidence="4">
    <location>
        <begin position="171"/>
        <end position="268"/>
    </location>
</feature>
<dbReference type="InterPro" id="IPR036047">
    <property type="entry name" value="F-box-like_dom_sf"/>
</dbReference>
<feature type="compositionally biased region" description="Low complexity" evidence="4">
    <location>
        <begin position="254"/>
        <end position="266"/>
    </location>
</feature>
<gene>
    <name evidence="6" type="ORF">BD324DRAFT_640711</name>
</gene>
<dbReference type="InterPro" id="IPR036322">
    <property type="entry name" value="WD40_repeat_dom_sf"/>
</dbReference>
<protein>
    <recommendedName>
        <fullName evidence="5">F-box domain-containing protein</fullName>
    </recommendedName>
</protein>
<dbReference type="AlphaFoldDB" id="A0A1Y1USL5"/>
<dbReference type="SMART" id="SM00320">
    <property type="entry name" value="WD40"/>
    <property type="match status" value="6"/>
</dbReference>